<accession>A0ABT7CBV1</accession>
<keyword evidence="7" id="KW-1185">Reference proteome</keyword>
<organism evidence="6 7">
    <name type="scientific">Gulosibacter molinativorax</name>
    <dbReference type="NCBI Taxonomy" id="256821"/>
    <lineage>
        <taxon>Bacteria</taxon>
        <taxon>Bacillati</taxon>
        <taxon>Actinomycetota</taxon>
        <taxon>Actinomycetes</taxon>
        <taxon>Micrococcales</taxon>
        <taxon>Microbacteriaceae</taxon>
        <taxon>Gulosibacter</taxon>
    </lineage>
</organism>
<dbReference type="SUPFAM" id="SSF55248">
    <property type="entry name" value="PCD-like"/>
    <property type="match status" value="1"/>
</dbReference>
<gene>
    <name evidence="6" type="ORF">C7K25_15165</name>
</gene>
<dbReference type="RefSeq" id="WP_051267371.1">
    <property type="nucleotide sequence ID" value="NZ_CP028426.1"/>
</dbReference>
<reference evidence="6" key="1">
    <citation type="submission" date="2018-03" db="EMBL/GenBank/DDBJ databases">
        <authorList>
            <person name="Nunes O.C."/>
            <person name="Lopes A.R."/>
            <person name="Froufe H."/>
            <person name="Munoz-Merida A."/>
            <person name="Barroso C."/>
            <person name="Egas C."/>
        </authorList>
    </citation>
    <scope>NUCLEOTIDE SEQUENCE</scope>
    <source>
        <strain evidence="6">ON4</strain>
    </source>
</reference>
<evidence type="ECO:0000313" key="7">
    <source>
        <dbReference type="Proteomes" id="UP001170379"/>
    </source>
</evidence>
<dbReference type="Proteomes" id="UP001170379">
    <property type="component" value="Unassembled WGS sequence"/>
</dbReference>
<dbReference type="InterPro" id="IPR001533">
    <property type="entry name" value="Pterin_deHydtase"/>
</dbReference>
<dbReference type="PANTHER" id="PTHR12599">
    <property type="entry name" value="PTERIN-4-ALPHA-CARBINOLAMINE DEHYDRATASE"/>
    <property type="match status" value="1"/>
</dbReference>
<comment type="caution">
    <text evidence="6">The sequence shown here is derived from an EMBL/GenBank/DDBJ whole genome shotgun (WGS) entry which is preliminary data.</text>
</comment>
<proteinExistence type="inferred from homology"/>
<dbReference type="EC" id="4.2.1.96" evidence="3"/>
<dbReference type="CDD" id="cd00488">
    <property type="entry name" value="PCD_DCoH"/>
    <property type="match status" value="1"/>
</dbReference>
<dbReference type="Gene3D" id="3.30.1360.20">
    <property type="entry name" value="Transcriptional coactivator/pterin dehydratase"/>
    <property type="match status" value="1"/>
</dbReference>
<keyword evidence="5" id="KW-0456">Lyase</keyword>
<evidence type="ECO:0000256" key="3">
    <source>
        <dbReference type="ARBA" id="ARBA00013252"/>
    </source>
</evidence>
<evidence type="ECO:0000256" key="5">
    <source>
        <dbReference type="ARBA" id="ARBA00023239"/>
    </source>
</evidence>
<comment type="similarity">
    <text evidence="2">Belongs to the pterin-4-alpha-carbinolamine dehydratase family.</text>
</comment>
<evidence type="ECO:0000256" key="2">
    <source>
        <dbReference type="ARBA" id="ARBA00006472"/>
    </source>
</evidence>
<dbReference type="EMBL" id="PXVD01000037">
    <property type="protein sequence ID" value="MDJ1372678.1"/>
    <property type="molecule type" value="Genomic_DNA"/>
</dbReference>
<evidence type="ECO:0000256" key="4">
    <source>
        <dbReference type="ARBA" id="ARBA00021735"/>
    </source>
</evidence>
<comment type="catalytic activity">
    <reaction evidence="1">
        <text>(4aS,6R)-4a-hydroxy-L-erythro-5,6,7,8-tetrahydrobiopterin = (6R)-L-erythro-6,7-dihydrobiopterin + H2O</text>
        <dbReference type="Rhea" id="RHEA:11920"/>
        <dbReference type="ChEBI" id="CHEBI:15377"/>
        <dbReference type="ChEBI" id="CHEBI:15642"/>
        <dbReference type="ChEBI" id="CHEBI:43120"/>
        <dbReference type="EC" id="4.2.1.96"/>
    </reaction>
</comment>
<dbReference type="InterPro" id="IPR036428">
    <property type="entry name" value="PCD_sf"/>
</dbReference>
<evidence type="ECO:0000256" key="1">
    <source>
        <dbReference type="ARBA" id="ARBA00001554"/>
    </source>
</evidence>
<evidence type="ECO:0000313" key="6">
    <source>
        <dbReference type="EMBL" id="MDJ1372678.1"/>
    </source>
</evidence>
<protein>
    <recommendedName>
        <fullName evidence="4">Putative pterin-4-alpha-carbinolamine dehydratase</fullName>
        <ecNumber evidence="3">4.2.1.96</ecNumber>
    </recommendedName>
</protein>
<reference evidence="6" key="2">
    <citation type="journal article" date="2022" name="Sci. Rep.">
        <title>In silico prediction of the enzymes involved in the degradation of the herbicide molinate by Gulosibacter molinativorax ON4T.</title>
        <authorList>
            <person name="Lopes A.R."/>
            <person name="Bunin E."/>
            <person name="Viana A.T."/>
            <person name="Froufe H."/>
            <person name="Munoz-Merida A."/>
            <person name="Pinho D."/>
            <person name="Figueiredo J."/>
            <person name="Barroso C."/>
            <person name="Vaz-Moreira I."/>
            <person name="Bellanger X."/>
            <person name="Egas C."/>
            <person name="Nunes O.C."/>
        </authorList>
    </citation>
    <scope>NUCLEOTIDE SEQUENCE</scope>
    <source>
        <strain evidence="6">ON4</strain>
    </source>
</reference>
<dbReference type="Pfam" id="PF01329">
    <property type="entry name" value="Pterin_4a"/>
    <property type="match status" value="1"/>
</dbReference>
<sequence length="97" mass="10606">MSEITEAEAANALPNWRVVDGGLEVDLKAKDFKAGFAFLTQLADLAEAQQHHPDFDVRYNRIHLRVSSHDVGAITDRDVKFATAADALIDAAGLERS</sequence>
<dbReference type="PANTHER" id="PTHR12599:SF0">
    <property type="entry name" value="PTERIN-4-ALPHA-CARBINOLAMINE DEHYDRATASE"/>
    <property type="match status" value="1"/>
</dbReference>
<name>A0ABT7CBV1_9MICO</name>